<dbReference type="PANTHER" id="PTHR42760">
    <property type="entry name" value="SHORT-CHAIN DEHYDROGENASES/REDUCTASES FAMILY MEMBER"/>
    <property type="match status" value="1"/>
</dbReference>
<reference evidence="3" key="1">
    <citation type="submission" date="2021-10" db="EMBL/GenBank/DDBJ databases">
        <authorList>
            <person name="Piombo E."/>
        </authorList>
    </citation>
    <scope>NUCLEOTIDE SEQUENCE</scope>
</reference>
<dbReference type="InterPro" id="IPR036291">
    <property type="entry name" value="NAD(P)-bd_dom_sf"/>
</dbReference>
<dbReference type="PROSITE" id="PS00061">
    <property type="entry name" value="ADH_SHORT"/>
    <property type="match status" value="1"/>
</dbReference>
<keyword evidence="2" id="KW-0521">NADP</keyword>
<accession>A0A9N9Z0J6</accession>
<proteinExistence type="inferred from homology"/>
<name>A0A9N9Z0J6_9HYPO</name>
<dbReference type="InterPro" id="IPR011051">
    <property type="entry name" value="RmlC_Cupin_sf"/>
</dbReference>
<dbReference type="Gene3D" id="3.40.50.720">
    <property type="entry name" value="NAD(P)-binding Rossmann-like Domain"/>
    <property type="match status" value="1"/>
</dbReference>
<organism evidence="3 4">
    <name type="scientific">Clonostachys solani</name>
    <dbReference type="NCBI Taxonomy" id="160281"/>
    <lineage>
        <taxon>Eukaryota</taxon>
        <taxon>Fungi</taxon>
        <taxon>Dikarya</taxon>
        <taxon>Ascomycota</taxon>
        <taxon>Pezizomycotina</taxon>
        <taxon>Sordariomycetes</taxon>
        <taxon>Hypocreomycetidae</taxon>
        <taxon>Hypocreales</taxon>
        <taxon>Bionectriaceae</taxon>
        <taxon>Clonostachys</taxon>
    </lineage>
</organism>
<dbReference type="CDD" id="cd05233">
    <property type="entry name" value="SDR_c"/>
    <property type="match status" value="1"/>
</dbReference>
<evidence type="ECO:0000256" key="1">
    <source>
        <dbReference type="ARBA" id="ARBA00006484"/>
    </source>
</evidence>
<dbReference type="EMBL" id="CABFOC020000015">
    <property type="protein sequence ID" value="CAH0046850.1"/>
    <property type="molecule type" value="Genomic_DNA"/>
</dbReference>
<keyword evidence="4" id="KW-1185">Reference proteome</keyword>
<dbReference type="Proteomes" id="UP000775872">
    <property type="component" value="Unassembled WGS sequence"/>
</dbReference>
<comment type="similarity">
    <text evidence="1">Belongs to the short-chain dehydrogenases/reductases (SDR) family.</text>
</comment>
<dbReference type="InterPro" id="IPR014710">
    <property type="entry name" value="RmlC-like_jellyroll"/>
</dbReference>
<dbReference type="GO" id="GO:0016616">
    <property type="term" value="F:oxidoreductase activity, acting on the CH-OH group of donors, NAD or NADP as acceptor"/>
    <property type="evidence" value="ECO:0007669"/>
    <property type="project" value="TreeGrafter"/>
</dbReference>
<dbReference type="CDD" id="cd02231">
    <property type="entry name" value="cupin_BLL6423-like"/>
    <property type="match status" value="1"/>
</dbReference>
<dbReference type="InterPro" id="IPR002347">
    <property type="entry name" value="SDR_fam"/>
</dbReference>
<sequence length="466" mass="50140">MDITGYAYIVGGGSGIGKDTALAFAKEGAAGVAISDINLDAANEAMKEAKAVATNPNFRELSLHVDVTNEDSVDVGTRQVVDLFGRIDYCLISAGIGIPGAKCTSEVDAGLFKRIMDVNVTGSFLVTKSVGNVMKSQTPTPTSIVKKERAVTRGTIVHMGSSASYTAGPGRCPYVVSKHAVLGLSRVAAIDLVKYGVRVNCLCPGWVETPLIEDKKVGLVNAVKNLAPLGRLALTEETADAVLYLCSPRSSYVNGCGLVMDGGTTVLEPTKASIGYANHDFPIAGLRRVQRNITTFDKEGKSVFLSADGGDHQHVMGDKQAIQMIMYSTRETPVNLNGDVDVEKAAEKRPPVFYPNGTVLRMIDFAPDVEGPMHRVMALVYGVILEGIFELTLDSGEKKILREGDIIVQRAAAHKWKNITGNGTMPGRMLYMLLDIEDYYFNENKVEGYMGALAKEHENEGRVPSK</sequence>
<gene>
    <name evidence="3" type="ORF">CSOL1703_00013086</name>
</gene>
<dbReference type="FunFam" id="3.40.50.720:FF:000084">
    <property type="entry name" value="Short-chain dehydrogenase reductase"/>
    <property type="match status" value="1"/>
</dbReference>
<dbReference type="OrthoDB" id="5840532at2759"/>
<dbReference type="SUPFAM" id="SSF51182">
    <property type="entry name" value="RmlC-like cupins"/>
    <property type="match status" value="1"/>
</dbReference>
<dbReference type="Pfam" id="PF13561">
    <property type="entry name" value="adh_short_C2"/>
    <property type="match status" value="1"/>
</dbReference>
<evidence type="ECO:0000313" key="3">
    <source>
        <dbReference type="EMBL" id="CAH0046850.1"/>
    </source>
</evidence>
<evidence type="ECO:0000313" key="4">
    <source>
        <dbReference type="Proteomes" id="UP000775872"/>
    </source>
</evidence>
<dbReference type="SUPFAM" id="SSF51735">
    <property type="entry name" value="NAD(P)-binding Rossmann-fold domains"/>
    <property type="match status" value="1"/>
</dbReference>
<dbReference type="AlphaFoldDB" id="A0A9N9Z0J6"/>
<dbReference type="InterPro" id="IPR020904">
    <property type="entry name" value="Sc_DH/Rdtase_CS"/>
</dbReference>
<protein>
    <submittedName>
        <fullName evidence="3">Uncharacterized protein</fullName>
    </submittedName>
</protein>
<comment type="caution">
    <text evidence="3">The sequence shown here is derived from an EMBL/GenBank/DDBJ whole genome shotgun (WGS) entry which is preliminary data.</text>
</comment>
<evidence type="ECO:0000256" key="2">
    <source>
        <dbReference type="ARBA" id="ARBA00022857"/>
    </source>
</evidence>
<dbReference type="PRINTS" id="PR00081">
    <property type="entry name" value="GDHRDH"/>
</dbReference>
<dbReference type="Gene3D" id="2.60.120.10">
    <property type="entry name" value="Jelly Rolls"/>
    <property type="match status" value="1"/>
</dbReference>